<gene>
    <name evidence="2" type="ORF">A2725_03320</name>
</gene>
<proteinExistence type="predicted"/>
<dbReference type="EMBL" id="MFPS01000009">
    <property type="protein sequence ID" value="OGH58700.1"/>
    <property type="molecule type" value="Genomic_DNA"/>
</dbReference>
<keyword evidence="1" id="KW-0812">Transmembrane</keyword>
<dbReference type="Proteomes" id="UP000177067">
    <property type="component" value="Unassembled WGS sequence"/>
</dbReference>
<dbReference type="InterPro" id="IPR043993">
    <property type="entry name" value="T4SS_pilin"/>
</dbReference>
<evidence type="ECO:0000313" key="2">
    <source>
        <dbReference type="EMBL" id="OGH58700.1"/>
    </source>
</evidence>
<dbReference type="Pfam" id="PF18895">
    <property type="entry name" value="T4SS_pilin"/>
    <property type="match status" value="1"/>
</dbReference>
<accession>A0A1F6LGW8</accession>
<feature type="transmembrane region" description="Helical" evidence="1">
    <location>
        <begin position="93"/>
        <end position="115"/>
    </location>
</feature>
<name>A0A1F6LGW8_9BACT</name>
<keyword evidence="1" id="KW-1133">Transmembrane helix</keyword>
<feature type="transmembrane region" description="Helical" evidence="1">
    <location>
        <begin position="46"/>
        <end position="72"/>
    </location>
</feature>
<keyword evidence="1" id="KW-0472">Membrane</keyword>
<comment type="caution">
    <text evidence="2">The sequence shown here is derived from an EMBL/GenBank/DDBJ whole genome shotgun (WGS) entry which is preliminary data.</text>
</comment>
<evidence type="ECO:0000313" key="3">
    <source>
        <dbReference type="Proteomes" id="UP000177067"/>
    </source>
</evidence>
<sequence length="164" mass="16731">MKKIIITLSIIVSLFGTGTVYANYGLDKTADVSGLKGAVSGSSPVDIIGSVVGAALTMVGVLFLLLMIYGGVIWMIARGNEQQTDKALGTIKAAVIGLIIVVASYAITTFVFRAISGEPTTEPTPQNSSCVTTEPCTTVSASSAECGGRACVDNNSGGLFCACP</sequence>
<organism evidence="2 3">
    <name type="scientific">Candidatus Magasanikbacteria bacterium RIFCSPHIGHO2_01_FULL_33_34</name>
    <dbReference type="NCBI Taxonomy" id="1798671"/>
    <lineage>
        <taxon>Bacteria</taxon>
        <taxon>Candidatus Magasanikiibacteriota</taxon>
    </lineage>
</organism>
<reference evidence="2 3" key="1">
    <citation type="journal article" date="2016" name="Nat. Commun.">
        <title>Thousands of microbial genomes shed light on interconnected biogeochemical processes in an aquifer system.</title>
        <authorList>
            <person name="Anantharaman K."/>
            <person name="Brown C.T."/>
            <person name="Hug L.A."/>
            <person name="Sharon I."/>
            <person name="Castelle C.J."/>
            <person name="Probst A.J."/>
            <person name="Thomas B.C."/>
            <person name="Singh A."/>
            <person name="Wilkins M.J."/>
            <person name="Karaoz U."/>
            <person name="Brodie E.L."/>
            <person name="Williams K.H."/>
            <person name="Hubbard S.S."/>
            <person name="Banfield J.F."/>
        </authorList>
    </citation>
    <scope>NUCLEOTIDE SEQUENCE [LARGE SCALE GENOMIC DNA]</scope>
</reference>
<evidence type="ECO:0000256" key="1">
    <source>
        <dbReference type="SAM" id="Phobius"/>
    </source>
</evidence>
<protein>
    <submittedName>
        <fullName evidence="2">Uncharacterized protein</fullName>
    </submittedName>
</protein>
<dbReference type="AlphaFoldDB" id="A0A1F6LGW8"/>